<dbReference type="EMBL" id="JADYXP020000009">
    <property type="protein sequence ID" value="KAL0116791.1"/>
    <property type="molecule type" value="Genomic_DNA"/>
</dbReference>
<protein>
    <submittedName>
        <fullName evidence="2">Uncharacterized protein</fullName>
    </submittedName>
</protein>
<sequence>MPLPRYTMNRVGNADKRFPEKKEERQRKNGEILGLMSVFSTTSSGIRRRRRSKRHICLPVYSILNPSEELHARRKVPGQIEIECKKVDWTRDIYMYINIKIARFMTSEQRLLSALATPLARTITRPSELRYFFFGGEKKVDNNATQ</sequence>
<proteinExistence type="predicted"/>
<dbReference type="AlphaFoldDB" id="A0AAW2FR69"/>
<evidence type="ECO:0000313" key="3">
    <source>
        <dbReference type="Proteomes" id="UP001430953"/>
    </source>
</evidence>
<evidence type="ECO:0000256" key="1">
    <source>
        <dbReference type="SAM" id="MobiDB-lite"/>
    </source>
</evidence>
<comment type="caution">
    <text evidence="2">The sequence shown here is derived from an EMBL/GenBank/DDBJ whole genome shotgun (WGS) entry which is preliminary data.</text>
</comment>
<feature type="compositionally biased region" description="Basic and acidic residues" evidence="1">
    <location>
        <begin position="13"/>
        <end position="26"/>
    </location>
</feature>
<feature type="region of interest" description="Disordered" evidence="1">
    <location>
        <begin position="1"/>
        <end position="26"/>
    </location>
</feature>
<reference evidence="2 3" key="1">
    <citation type="submission" date="2023-03" db="EMBL/GenBank/DDBJ databases">
        <title>High recombination rates correlate with genetic variation in Cardiocondyla obscurior ants.</title>
        <authorList>
            <person name="Errbii M."/>
        </authorList>
    </citation>
    <scope>NUCLEOTIDE SEQUENCE [LARGE SCALE GENOMIC DNA]</scope>
    <source>
        <strain evidence="2">Alpha-2009</strain>
        <tissue evidence="2">Whole body</tissue>
    </source>
</reference>
<keyword evidence="3" id="KW-1185">Reference proteome</keyword>
<dbReference type="Proteomes" id="UP001430953">
    <property type="component" value="Unassembled WGS sequence"/>
</dbReference>
<gene>
    <name evidence="2" type="ORF">PUN28_010008</name>
</gene>
<name>A0AAW2FR69_9HYME</name>
<accession>A0AAW2FR69</accession>
<organism evidence="2 3">
    <name type="scientific">Cardiocondyla obscurior</name>
    <dbReference type="NCBI Taxonomy" id="286306"/>
    <lineage>
        <taxon>Eukaryota</taxon>
        <taxon>Metazoa</taxon>
        <taxon>Ecdysozoa</taxon>
        <taxon>Arthropoda</taxon>
        <taxon>Hexapoda</taxon>
        <taxon>Insecta</taxon>
        <taxon>Pterygota</taxon>
        <taxon>Neoptera</taxon>
        <taxon>Endopterygota</taxon>
        <taxon>Hymenoptera</taxon>
        <taxon>Apocrita</taxon>
        <taxon>Aculeata</taxon>
        <taxon>Formicoidea</taxon>
        <taxon>Formicidae</taxon>
        <taxon>Myrmicinae</taxon>
        <taxon>Cardiocondyla</taxon>
    </lineage>
</organism>
<evidence type="ECO:0000313" key="2">
    <source>
        <dbReference type="EMBL" id="KAL0116791.1"/>
    </source>
</evidence>